<evidence type="ECO:0000313" key="2">
    <source>
        <dbReference type="Proteomes" id="UP000003781"/>
    </source>
</evidence>
<keyword evidence="1" id="KW-0378">Hydrolase</keyword>
<proteinExistence type="predicted"/>
<dbReference type="Proteomes" id="UP000003781">
    <property type="component" value="Unassembled WGS sequence"/>
</dbReference>
<comment type="caution">
    <text evidence="1">The sequence shown here is derived from an EMBL/GenBank/DDBJ whole genome shotgun (WGS) entry which is preliminary data.</text>
</comment>
<protein>
    <submittedName>
        <fullName evidence="1">UDP-3-O-[3-hydroxymyristoyl] N-acetylglucosamine deacetylase</fullName>
        <ecNumber evidence="1">3.5.1.-</ecNumber>
    </submittedName>
</protein>
<dbReference type="GO" id="GO:0016787">
    <property type="term" value="F:hydrolase activity"/>
    <property type="evidence" value="ECO:0007669"/>
    <property type="project" value="UniProtKB-KW"/>
</dbReference>
<organism evidence="1 2">
    <name type="scientific">Crocosphaera chwakensis CCY0110</name>
    <dbReference type="NCBI Taxonomy" id="391612"/>
    <lineage>
        <taxon>Bacteria</taxon>
        <taxon>Bacillati</taxon>
        <taxon>Cyanobacteriota</taxon>
        <taxon>Cyanophyceae</taxon>
        <taxon>Oscillatoriophycideae</taxon>
        <taxon>Chroococcales</taxon>
        <taxon>Aphanothecaceae</taxon>
        <taxon>Crocosphaera</taxon>
        <taxon>Crocosphaera chwakensis</taxon>
    </lineage>
</organism>
<dbReference type="EC" id="3.5.1.-" evidence="1"/>
<gene>
    <name evidence="1" type="primary">lpxC</name>
    <name evidence="1" type="ORF">CY0110_15542</name>
</gene>
<sequence length="27" mass="3193">MNFIPDYSNFPFIWSIPILVTKLLLLP</sequence>
<reference evidence="1 2" key="1">
    <citation type="submission" date="2007-03" db="EMBL/GenBank/DDBJ databases">
        <authorList>
            <person name="Stal L."/>
            <person name="Ferriera S."/>
            <person name="Johnson J."/>
            <person name="Kravitz S."/>
            <person name="Beeson K."/>
            <person name="Sutton G."/>
            <person name="Rogers Y.-H."/>
            <person name="Friedman R."/>
            <person name="Frazier M."/>
            <person name="Venter J.C."/>
        </authorList>
    </citation>
    <scope>NUCLEOTIDE SEQUENCE [LARGE SCALE GENOMIC DNA]</scope>
    <source>
        <strain evidence="1 2">CCY0110</strain>
    </source>
</reference>
<evidence type="ECO:0000313" key="1">
    <source>
        <dbReference type="EMBL" id="EAZ93222.1"/>
    </source>
</evidence>
<dbReference type="AlphaFoldDB" id="A3IHE0"/>
<dbReference type="EMBL" id="AAXW01000002">
    <property type="protein sequence ID" value="EAZ93222.1"/>
    <property type="molecule type" value="Genomic_DNA"/>
</dbReference>
<name>A3IHE0_9CHRO</name>
<keyword evidence="2" id="KW-1185">Reference proteome</keyword>
<accession>A3IHE0</accession>